<dbReference type="EMBL" id="BAEM01000033">
    <property type="protein sequence ID" value="GAC10495.1"/>
    <property type="molecule type" value="Genomic_DNA"/>
</dbReference>
<name>A0AAV3V141_9ALTE</name>
<accession>A0AAV3V141</accession>
<gene>
    <name evidence="1" type="ORF">GCHA_2548</name>
</gene>
<proteinExistence type="predicted"/>
<protein>
    <submittedName>
        <fullName evidence="1">Uncharacterized protein</fullName>
    </submittedName>
</protein>
<reference evidence="1 2" key="1">
    <citation type="journal article" date="2017" name="Antonie Van Leeuwenhoek">
        <title>Rhizobium rhizosphaerae sp. nov., a novel species isolated from rice rhizosphere.</title>
        <authorList>
            <person name="Zhao J.J."/>
            <person name="Zhang J."/>
            <person name="Zhang R.J."/>
            <person name="Zhang C.W."/>
            <person name="Yin H.Q."/>
            <person name="Zhang X.X."/>
        </authorList>
    </citation>
    <scope>NUCLEOTIDE SEQUENCE [LARGE SCALE GENOMIC DNA]</scope>
    <source>
        <strain evidence="1 2">S18K6</strain>
    </source>
</reference>
<sequence length="43" mass="5115">MKKLIVVFTALALKFKYVQAVYSPVVTHVYVFVFNRFNDFHAY</sequence>
<evidence type="ECO:0000313" key="2">
    <source>
        <dbReference type="Proteomes" id="UP000006320"/>
    </source>
</evidence>
<organism evidence="1 2">
    <name type="scientific">Paraglaciecola chathamensis S18K6</name>
    <dbReference type="NCBI Taxonomy" id="1127672"/>
    <lineage>
        <taxon>Bacteria</taxon>
        <taxon>Pseudomonadati</taxon>
        <taxon>Pseudomonadota</taxon>
        <taxon>Gammaproteobacteria</taxon>
        <taxon>Alteromonadales</taxon>
        <taxon>Alteromonadaceae</taxon>
        <taxon>Paraglaciecola</taxon>
    </lineage>
</organism>
<evidence type="ECO:0000313" key="1">
    <source>
        <dbReference type="EMBL" id="GAC10495.1"/>
    </source>
</evidence>
<dbReference type="Proteomes" id="UP000006320">
    <property type="component" value="Unassembled WGS sequence"/>
</dbReference>
<comment type="caution">
    <text evidence="1">The sequence shown here is derived from an EMBL/GenBank/DDBJ whole genome shotgun (WGS) entry which is preliminary data.</text>
</comment>
<dbReference type="AlphaFoldDB" id="A0AAV3V141"/>